<feature type="transmembrane region" description="Helical" evidence="1">
    <location>
        <begin position="239"/>
        <end position="259"/>
    </location>
</feature>
<keyword evidence="1" id="KW-0472">Membrane</keyword>
<proteinExistence type="predicted"/>
<reference evidence="2 3" key="1">
    <citation type="journal article" date="2016" name="Nat. Commun.">
        <title>Thousands of microbial genomes shed light on interconnected biogeochemical processes in an aquifer system.</title>
        <authorList>
            <person name="Anantharaman K."/>
            <person name="Brown C.T."/>
            <person name="Hug L.A."/>
            <person name="Sharon I."/>
            <person name="Castelle C.J."/>
            <person name="Probst A.J."/>
            <person name="Thomas B.C."/>
            <person name="Singh A."/>
            <person name="Wilkins M.J."/>
            <person name="Karaoz U."/>
            <person name="Brodie E.L."/>
            <person name="Williams K.H."/>
            <person name="Hubbard S.S."/>
            <person name="Banfield J.F."/>
        </authorList>
    </citation>
    <scope>NUCLEOTIDE SEQUENCE [LARGE SCALE GENOMIC DNA]</scope>
</reference>
<dbReference type="AlphaFoldDB" id="A0A1F8EDD5"/>
<keyword evidence="1" id="KW-1133">Transmembrane helix</keyword>
<gene>
    <name evidence="2" type="ORF">A2735_00200</name>
</gene>
<keyword evidence="1" id="KW-0812">Transmembrane</keyword>
<accession>A0A1F8EDD5</accession>
<evidence type="ECO:0000313" key="3">
    <source>
        <dbReference type="Proteomes" id="UP000178520"/>
    </source>
</evidence>
<evidence type="ECO:0008006" key="4">
    <source>
        <dbReference type="Google" id="ProtNLM"/>
    </source>
</evidence>
<dbReference type="STRING" id="1802660.A2735_00200"/>
<protein>
    <recommendedName>
        <fullName evidence="4">DUF4012 domain-containing protein</fullName>
    </recommendedName>
</protein>
<dbReference type="EMBL" id="MGJA01000003">
    <property type="protein sequence ID" value="OGM98118.1"/>
    <property type="molecule type" value="Genomic_DNA"/>
</dbReference>
<comment type="caution">
    <text evidence="2">The sequence shown here is derived from an EMBL/GenBank/DDBJ whole genome shotgun (WGS) entry which is preliminary data.</text>
</comment>
<dbReference type="Proteomes" id="UP000178520">
    <property type="component" value="Unassembled WGS sequence"/>
</dbReference>
<dbReference type="InterPro" id="IPR025101">
    <property type="entry name" value="DUF4012"/>
</dbReference>
<evidence type="ECO:0000313" key="2">
    <source>
        <dbReference type="EMBL" id="OGM98118.1"/>
    </source>
</evidence>
<sequence length="879" mass="96766">MSGSENKGVGQAMFDVKPVNESGSLDVQKIDAVQPVVNLTSFRPKKPKFGQGNQSKRQNIEAPAKALDERKLIPPPTPLEEILPPVIGLPSHQEIKEQFDELMNHDLDLNIELTQAGIIKLSESSGEKLRQARPRYRVIKNRNLSAVESEPDSYAPLISAIHASATAIAHEEYVPQVQTENFDTEFEPGSVFGSNELSQSAEIDVRSLFSGSSIQLASKKSYPKTPRVWKWPRFRINKIYVFIAVVVIVGIIIIVRYGISVKRQVVEQSSAAVTNLQTAQDDLKTLNFKNASQDFFSAYANFSKAGNSLNFLGAGVADILSALPGGSTLKSAKNLVQVGQLLSGAGTSMTTALDTVSKTGALTDPMNSQVPIGPIVSALKKALLASQQQVTKASALMVDIDSSIIPDDKQESFNDLKSKLPELEAGMNMSVDYAKFFENLINNGKAKYLVMFQNASELRPTGGFPGTYGVVSFVNGKMENLFVDDVYNLDGQIKENIIPPLQMQHITPTWGMRDANWYVDFPTSARNIEKFYKKESGQSVDGVIVINPEIIQKILEIVGPIDMPDYKLTLDSKNILTTVQSQVEYGPNRTQPKQILKDFAPLLMNKIYNADSDKWLAIFNTLVLSMNQKDVLMSFDNLSLESFVTEKGFGGQVHQGDTDYLMATITNIKGSKTDAVTDTSMVVNTKFENDDAVHTLTITRKHNGGGEKYGFYNKQNPAYVRVLVPDGAELISIIGNDKPNFTPLINYSKDKSFVRDDNLVKFETPPQSGAGQASLAKSQGVDLYSESGKTEFGFWLITDAGKSKTVTVQYRVPKALTGKNYSLYIQKQPALKIKNFSFSMQKPANLTPEASAPLLTQDDSTYSYSAPLENDLPIKVNFK</sequence>
<dbReference type="Pfam" id="PF13196">
    <property type="entry name" value="DUF4012"/>
    <property type="match status" value="1"/>
</dbReference>
<name>A0A1F8EDD5_9BACT</name>
<organism evidence="2 3">
    <name type="scientific">Candidatus Yanofskybacteria bacterium RIFCSPHIGHO2_01_FULL_41_21</name>
    <dbReference type="NCBI Taxonomy" id="1802660"/>
    <lineage>
        <taxon>Bacteria</taxon>
        <taxon>Candidatus Yanofskyibacteriota</taxon>
    </lineage>
</organism>
<evidence type="ECO:0000256" key="1">
    <source>
        <dbReference type="SAM" id="Phobius"/>
    </source>
</evidence>